<evidence type="ECO:0000313" key="1">
    <source>
        <dbReference type="EMBL" id="TNM32682.1"/>
    </source>
</evidence>
<organism evidence="1 2">
    <name type="scientific">Streptomyces sedi</name>
    <dbReference type="NCBI Taxonomy" id="555059"/>
    <lineage>
        <taxon>Bacteria</taxon>
        <taxon>Bacillati</taxon>
        <taxon>Actinomycetota</taxon>
        <taxon>Actinomycetes</taxon>
        <taxon>Kitasatosporales</taxon>
        <taxon>Streptomycetaceae</taxon>
        <taxon>Streptomyces</taxon>
    </lineage>
</organism>
<sequence length="139" mass="15401">MIVSAATYQRARARDRHAEAVKVAVSQDNMAVCCGNKNAPTYKVAVENGTDRPLGRVCLATVERTVLLYDVLQPHTSDHEHIPGYRQTGDSAIVWRDQDGRWWARDLYSQAVYCGGQIPGIGHMRRVAAKAEHAVYPPA</sequence>
<dbReference type="OrthoDB" id="4336742at2"/>
<comment type="caution">
    <text evidence="1">The sequence shown here is derived from an EMBL/GenBank/DDBJ whole genome shotgun (WGS) entry which is preliminary data.</text>
</comment>
<proteinExistence type="predicted"/>
<reference evidence="1 2" key="1">
    <citation type="submission" date="2019-06" db="EMBL/GenBank/DDBJ databases">
        <title>Draft genome of Streptomyces sedi sp. JCM16909.</title>
        <authorList>
            <person name="Klykleung N."/>
            <person name="Tanasupawat S."/>
            <person name="Kudo T."/>
            <person name="Yuki M."/>
            <person name="Ohkuma M."/>
        </authorList>
    </citation>
    <scope>NUCLEOTIDE SEQUENCE [LARGE SCALE GENOMIC DNA]</scope>
    <source>
        <strain evidence="1 2">JCM 16909</strain>
    </source>
</reference>
<dbReference type="AlphaFoldDB" id="A0A5C4VA48"/>
<protein>
    <submittedName>
        <fullName evidence="1">Uncharacterized protein</fullName>
    </submittedName>
</protein>
<evidence type="ECO:0000313" key="2">
    <source>
        <dbReference type="Proteomes" id="UP000311713"/>
    </source>
</evidence>
<gene>
    <name evidence="1" type="ORF">FH715_04950</name>
</gene>
<accession>A0A5C4VA48</accession>
<name>A0A5C4VA48_9ACTN</name>
<dbReference type="Proteomes" id="UP000311713">
    <property type="component" value="Unassembled WGS sequence"/>
</dbReference>
<keyword evidence="2" id="KW-1185">Reference proteome</keyword>
<dbReference type="EMBL" id="VDGT01000003">
    <property type="protein sequence ID" value="TNM32682.1"/>
    <property type="molecule type" value="Genomic_DNA"/>
</dbReference>
<dbReference type="RefSeq" id="WP_139641109.1">
    <property type="nucleotide sequence ID" value="NZ_BAAAZS010000005.1"/>
</dbReference>